<organism evidence="1 2">
    <name type="scientific">Chitinimonas lacunae</name>
    <dbReference type="NCBI Taxonomy" id="1963018"/>
    <lineage>
        <taxon>Bacteria</taxon>
        <taxon>Pseudomonadati</taxon>
        <taxon>Pseudomonadota</taxon>
        <taxon>Betaproteobacteria</taxon>
        <taxon>Neisseriales</taxon>
        <taxon>Chitinibacteraceae</taxon>
        <taxon>Chitinimonas</taxon>
    </lineage>
</organism>
<comment type="caution">
    <text evidence="1">The sequence shown here is derived from an EMBL/GenBank/DDBJ whole genome shotgun (WGS) entry which is preliminary data.</text>
</comment>
<keyword evidence="2" id="KW-1185">Reference proteome</keyword>
<accession>A0ABV8MKG4</accession>
<dbReference type="EMBL" id="JBHSBU010000001">
    <property type="protein sequence ID" value="MFC4158634.1"/>
    <property type="molecule type" value="Genomic_DNA"/>
</dbReference>
<sequence>MSQQVIIDRVVSRIRTVDGAGGLSAETLRSIIEAVLPAVEAMLAHHEQIRRERSTANGYLDWIDQGGER</sequence>
<dbReference type="RefSeq" id="WP_378161521.1">
    <property type="nucleotide sequence ID" value="NZ_JBHSBU010000001.1"/>
</dbReference>
<gene>
    <name evidence="1" type="ORF">ACFOW7_04575</name>
</gene>
<name>A0ABV8MKG4_9NEIS</name>
<proteinExistence type="predicted"/>
<protein>
    <submittedName>
        <fullName evidence="1">Uncharacterized protein</fullName>
    </submittedName>
</protein>
<dbReference type="Proteomes" id="UP001595791">
    <property type="component" value="Unassembled WGS sequence"/>
</dbReference>
<evidence type="ECO:0000313" key="2">
    <source>
        <dbReference type="Proteomes" id="UP001595791"/>
    </source>
</evidence>
<reference evidence="2" key="1">
    <citation type="journal article" date="2019" name="Int. J. Syst. Evol. Microbiol.">
        <title>The Global Catalogue of Microorganisms (GCM) 10K type strain sequencing project: providing services to taxonomists for standard genome sequencing and annotation.</title>
        <authorList>
            <consortium name="The Broad Institute Genomics Platform"/>
            <consortium name="The Broad Institute Genome Sequencing Center for Infectious Disease"/>
            <person name="Wu L."/>
            <person name="Ma J."/>
        </authorList>
    </citation>
    <scope>NUCLEOTIDE SEQUENCE [LARGE SCALE GENOMIC DNA]</scope>
    <source>
        <strain evidence="2">LMG 29894</strain>
    </source>
</reference>
<evidence type="ECO:0000313" key="1">
    <source>
        <dbReference type="EMBL" id="MFC4158634.1"/>
    </source>
</evidence>